<evidence type="ECO:0000313" key="1">
    <source>
        <dbReference type="EMBL" id="GLR12157.1"/>
    </source>
</evidence>
<reference evidence="2" key="1">
    <citation type="journal article" date="2019" name="Int. J. Syst. Evol. Microbiol.">
        <title>The Global Catalogue of Microorganisms (GCM) 10K type strain sequencing project: providing services to taxonomists for standard genome sequencing and annotation.</title>
        <authorList>
            <consortium name="The Broad Institute Genomics Platform"/>
            <consortium name="The Broad Institute Genome Sequencing Center for Infectious Disease"/>
            <person name="Wu L."/>
            <person name="Ma J."/>
        </authorList>
    </citation>
    <scope>NUCLEOTIDE SEQUENCE [LARGE SCALE GENOMIC DNA]</scope>
    <source>
        <strain evidence="2">NBRC 110044</strain>
    </source>
</reference>
<dbReference type="InterPro" id="IPR051917">
    <property type="entry name" value="Transposase-Integrase"/>
</dbReference>
<sequence>MSNLLRWDWTPNRGATQIRVDVEGLELTWYFARPYASWQRGTNENMNGLIREFFPKGTNFGEIGADEIAWVEKLINCRPRKCLNWKAPREVMELTN</sequence>
<dbReference type="SUPFAM" id="SSF53098">
    <property type="entry name" value="Ribonuclease H-like"/>
    <property type="match status" value="1"/>
</dbReference>
<organism evidence="1 2">
    <name type="scientific">Chitinimonas prasina</name>
    <dbReference type="NCBI Taxonomy" id="1434937"/>
    <lineage>
        <taxon>Bacteria</taxon>
        <taxon>Pseudomonadati</taxon>
        <taxon>Pseudomonadota</taxon>
        <taxon>Betaproteobacteria</taxon>
        <taxon>Neisseriales</taxon>
        <taxon>Chitinibacteraceae</taxon>
        <taxon>Chitinimonas</taxon>
    </lineage>
</organism>
<proteinExistence type="predicted"/>
<evidence type="ECO:0008006" key="3">
    <source>
        <dbReference type="Google" id="ProtNLM"/>
    </source>
</evidence>
<dbReference type="PROSITE" id="PS01043">
    <property type="entry name" value="TRANSPOSASE_IS30"/>
    <property type="match status" value="1"/>
</dbReference>
<dbReference type="NCBIfam" id="NF033563">
    <property type="entry name" value="transpos_IS30"/>
    <property type="match status" value="1"/>
</dbReference>
<dbReference type="PANTHER" id="PTHR10948">
    <property type="entry name" value="TRANSPOSASE"/>
    <property type="match status" value="1"/>
</dbReference>
<gene>
    <name evidence="1" type="ORF">GCM10007907_09470</name>
</gene>
<dbReference type="InterPro" id="IPR053392">
    <property type="entry name" value="Transposase_IS30-like"/>
</dbReference>
<protein>
    <recommendedName>
        <fullName evidence="3">IS30 family transposase</fullName>
    </recommendedName>
</protein>
<dbReference type="Gene3D" id="3.30.420.10">
    <property type="entry name" value="Ribonuclease H-like superfamily/Ribonuclease H"/>
    <property type="match status" value="1"/>
</dbReference>
<dbReference type="InterPro" id="IPR001598">
    <property type="entry name" value="Transposase_IS30_CS"/>
</dbReference>
<keyword evidence="2" id="KW-1185">Reference proteome</keyword>
<evidence type="ECO:0000313" key="2">
    <source>
        <dbReference type="Proteomes" id="UP001156706"/>
    </source>
</evidence>
<dbReference type="InterPro" id="IPR036397">
    <property type="entry name" value="RNaseH_sf"/>
</dbReference>
<dbReference type="PANTHER" id="PTHR10948:SF23">
    <property type="entry name" value="TRANSPOSASE INSI FOR INSERTION SEQUENCE ELEMENT IS30A-RELATED"/>
    <property type="match status" value="1"/>
</dbReference>
<name>A0ABQ5YCJ0_9NEIS</name>
<comment type="caution">
    <text evidence="1">The sequence shown here is derived from an EMBL/GenBank/DDBJ whole genome shotgun (WGS) entry which is preliminary data.</text>
</comment>
<accession>A0ABQ5YCJ0</accession>
<dbReference type="Proteomes" id="UP001156706">
    <property type="component" value="Unassembled WGS sequence"/>
</dbReference>
<dbReference type="InterPro" id="IPR012337">
    <property type="entry name" value="RNaseH-like_sf"/>
</dbReference>
<dbReference type="EMBL" id="BSOG01000001">
    <property type="protein sequence ID" value="GLR12157.1"/>
    <property type="molecule type" value="Genomic_DNA"/>
</dbReference>